<keyword evidence="3" id="KW-1185">Reference proteome</keyword>
<proteinExistence type="predicted"/>
<dbReference type="AlphaFoldDB" id="A0AAN8FBC8"/>
<sequence length="91" mass="10334">MLDPDGNKERSRAVKFPERGRKSRPHCFSPFRPPFPSTILNTFISRSSFRYPQLGICIPALLKRYIGAEGSNQRSCCLTTLPANHHEQCEA</sequence>
<protein>
    <submittedName>
        <fullName evidence="2">Uncharacterized protein</fullName>
    </submittedName>
</protein>
<evidence type="ECO:0000313" key="3">
    <source>
        <dbReference type="Proteomes" id="UP001331761"/>
    </source>
</evidence>
<comment type="caution">
    <text evidence="2">The sequence shown here is derived from an EMBL/GenBank/DDBJ whole genome shotgun (WGS) entry which is preliminary data.</text>
</comment>
<reference evidence="2 3" key="1">
    <citation type="submission" date="2019-10" db="EMBL/GenBank/DDBJ databases">
        <title>Assembly and Annotation for the nematode Trichostrongylus colubriformis.</title>
        <authorList>
            <person name="Martin J."/>
        </authorList>
    </citation>
    <scope>NUCLEOTIDE SEQUENCE [LARGE SCALE GENOMIC DNA]</scope>
    <source>
        <strain evidence="2">G859</strain>
        <tissue evidence="2">Whole worm</tissue>
    </source>
</reference>
<evidence type="ECO:0000256" key="1">
    <source>
        <dbReference type="SAM" id="MobiDB-lite"/>
    </source>
</evidence>
<dbReference type="Proteomes" id="UP001331761">
    <property type="component" value="Unassembled WGS sequence"/>
</dbReference>
<gene>
    <name evidence="2" type="ORF">GCK32_022620</name>
</gene>
<dbReference type="EMBL" id="WIXE01021440">
    <property type="protein sequence ID" value="KAK5968383.1"/>
    <property type="molecule type" value="Genomic_DNA"/>
</dbReference>
<accession>A0AAN8FBC8</accession>
<evidence type="ECO:0000313" key="2">
    <source>
        <dbReference type="EMBL" id="KAK5968383.1"/>
    </source>
</evidence>
<organism evidence="2 3">
    <name type="scientific">Trichostrongylus colubriformis</name>
    <name type="common">Black scour worm</name>
    <dbReference type="NCBI Taxonomy" id="6319"/>
    <lineage>
        <taxon>Eukaryota</taxon>
        <taxon>Metazoa</taxon>
        <taxon>Ecdysozoa</taxon>
        <taxon>Nematoda</taxon>
        <taxon>Chromadorea</taxon>
        <taxon>Rhabditida</taxon>
        <taxon>Rhabditina</taxon>
        <taxon>Rhabditomorpha</taxon>
        <taxon>Strongyloidea</taxon>
        <taxon>Trichostrongylidae</taxon>
        <taxon>Trichostrongylus</taxon>
    </lineage>
</organism>
<name>A0AAN8FBC8_TRICO</name>
<feature type="compositionally biased region" description="Basic and acidic residues" evidence="1">
    <location>
        <begin position="1"/>
        <end position="20"/>
    </location>
</feature>
<feature type="region of interest" description="Disordered" evidence="1">
    <location>
        <begin position="1"/>
        <end position="27"/>
    </location>
</feature>